<evidence type="ECO:0000313" key="2">
    <source>
        <dbReference type="Proteomes" id="UP000076858"/>
    </source>
</evidence>
<accession>A0A164GDL7</accession>
<dbReference type="AlphaFoldDB" id="A0A164GDL7"/>
<dbReference type="EMBL" id="LRGB01015672">
    <property type="protein sequence ID" value="KZR98835.1"/>
    <property type="molecule type" value="Genomic_DNA"/>
</dbReference>
<dbReference type="PANTHER" id="PTHR33198:SF21">
    <property type="entry name" value="RETROTRANSPOSON GAG DOMAIN-CONTAINING PROTEIN"/>
    <property type="match status" value="1"/>
</dbReference>
<protein>
    <submittedName>
        <fullName evidence="1">Uncharacterized protein</fullName>
    </submittedName>
</protein>
<proteinExistence type="predicted"/>
<keyword evidence="2" id="KW-1185">Reference proteome</keyword>
<dbReference type="PANTHER" id="PTHR33198">
    <property type="entry name" value="ANK_REP_REGION DOMAIN-CONTAINING PROTEIN-RELATED"/>
    <property type="match status" value="1"/>
</dbReference>
<comment type="caution">
    <text evidence="1">The sequence shown here is derived from an EMBL/GenBank/DDBJ whole genome shotgun (WGS) entry which is preliminary data.</text>
</comment>
<evidence type="ECO:0000313" key="1">
    <source>
        <dbReference type="EMBL" id="KZR98835.1"/>
    </source>
</evidence>
<dbReference type="OrthoDB" id="6342757at2759"/>
<sequence length="212" mass="23682">MPPKPFKPYGVPPPLDIEEFKDSFEVWHQQWKIFLALSTINTALPQHDRPEYIANILLSCLSNATLKAVLTMGLAPPELKDADIIIGKLQERCNAGRNCHVWRQKFSSRVQRDAESADSWLSDLRDLARKCEFEKDCCAACQNTRILGQVVFGVFDDEVRRKLLEQGATLTLDTALTMLRTAEATRLQASTIKQGGAAPVHQLKTPAAKPPT</sequence>
<gene>
    <name evidence="1" type="ORF">APZ42_005564</name>
</gene>
<organism evidence="1 2">
    <name type="scientific">Daphnia magna</name>
    <dbReference type="NCBI Taxonomy" id="35525"/>
    <lineage>
        <taxon>Eukaryota</taxon>
        <taxon>Metazoa</taxon>
        <taxon>Ecdysozoa</taxon>
        <taxon>Arthropoda</taxon>
        <taxon>Crustacea</taxon>
        <taxon>Branchiopoda</taxon>
        <taxon>Diplostraca</taxon>
        <taxon>Cladocera</taxon>
        <taxon>Anomopoda</taxon>
        <taxon>Daphniidae</taxon>
        <taxon>Daphnia</taxon>
    </lineage>
</organism>
<dbReference type="Proteomes" id="UP000076858">
    <property type="component" value="Unassembled WGS sequence"/>
</dbReference>
<reference evidence="1 2" key="1">
    <citation type="submission" date="2016-03" db="EMBL/GenBank/DDBJ databases">
        <title>EvidentialGene: Evidence-directed Construction of Genes on Genomes.</title>
        <authorList>
            <person name="Gilbert D.G."/>
            <person name="Choi J.-H."/>
            <person name="Mockaitis K."/>
            <person name="Colbourne J."/>
            <person name="Pfrender M."/>
        </authorList>
    </citation>
    <scope>NUCLEOTIDE SEQUENCE [LARGE SCALE GENOMIC DNA]</scope>
    <source>
        <strain evidence="1 2">Xinb3</strain>
        <tissue evidence="1">Complete organism</tissue>
    </source>
</reference>
<name>A0A164GDL7_9CRUS</name>
<feature type="non-terminal residue" evidence="1">
    <location>
        <position position="212"/>
    </location>
</feature>